<feature type="coiled-coil region" evidence="12">
    <location>
        <begin position="504"/>
        <end position="531"/>
    </location>
</feature>
<dbReference type="GO" id="GO:0016887">
    <property type="term" value="F:ATP hydrolysis activity"/>
    <property type="evidence" value="ECO:0007669"/>
    <property type="project" value="InterPro"/>
</dbReference>
<dbReference type="InterPro" id="IPR003594">
    <property type="entry name" value="HATPase_dom"/>
</dbReference>
<evidence type="ECO:0000256" key="12">
    <source>
        <dbReference type="SAM" id="Coils"/>
    </source>
</evidence>
<name>A0A4V1LR04_9BACT</name>
<evidence type="ECO:0000256" key="11">
    <source>
        <dbReference type="PIRSR" id="PIRSR002583-1"/>
    </source>
</evidence>
<organism evidence="14 15">
    <name type="scientific">Halarcobacter ebronensis</name>
    <dbReference type="NCBI Taxonomy" id="1462615"/>
    <lineage>
        <taxon>Bacteria</taxon>
        <taxon>Pseudomonadati</taxon>
        <taxon>Campylobacterota</taxon>
        <taxon>Epsilonproteobacteria</taxon>
        <taxon>Campylobacterales</taxon>
        <taxon>Arcobacteraceae</taxon>
        <taxon>Halarcobacter</taxon>
    </lineage>
</organism>
<dbReference type="RefSeq" id="WP_128982772.1">
    <property type="nucleotide sequence ID" value="NZ_PDKJ01000014.1"/>
</dbReference>
<dbReference type="Pfam" id="PF00183">
    <property type="entry name" value="HSP90"/>
    <property type="match status" value="1"/>
</dbReference>
<dbReference type="PIRSF" id="PIRSF002583">
    <property type="entry name" value="Hsp90"/>
    <property type="match status" value="1"/>
</dbReference>
<feature type="binding site" evidence="11">
    <location>
        <position position="80"/>
    </location>
    <ligand>
        <name>ATP</name>
        <dbReference type="ChEBI" id="CHEBI:30616"/>
    </ligand>
</feature>
<dbReference type="PRINTS" id="PR00775">
    <property type="entry name" value="HEATSHOCK90"/>
</dbReference>
<gene>
    <name evidence="10" type="primary">htpG</name>
    <name evidence="14" type="ORF">CRV08_12890</name>
</gene>
<dbReference type="GO" id="GO:0140662">
    <property type="term" value="F:ATP-dependent protein folding chaperone"/>
    <property type="evidence" value="ECO:0007669"/>
    <property type="project" value="InterPro"/>
</dbReference>
<feature type="binding site" evidence="11">
    <location>
        <begin position="100"/>
        <end position="101"/>
    </location>
    <ligand>
        <name>ATP</name>
        <dbReference type="ChEBI" id="CHEBI:30616"/>
    </ligand>
</feature>
<dbReference type="GO" id="GO:0005524">
    <property type="term" value="F:ATP binding"/>
    <property type="evidence" value="ECO:0007669"/>
    <property type="project" value="UniProtKB-UniRule"/>
</dbReference>
<dbReference type="Pfam" id="PF13589">
    <property type="entry name" value="HATPase_c_3"/>
    <property type="match status" value="1"/>
</dbReference>
<proteinExistence type="inferred from homology"/>
<evidence type="ECO:0000256" key="1">
    <source>
        <dbReference type="ARBA" id="ARBA00004496"/>
    </source>
</evidence>
<dbReference type="NCBIfam" id="NF003555">
    <property type="entry name" value="PRK05218.1"/>
    <property type="match status" value="1"/>
</dbReference>
<dbReference type="InterPro" id="IPR020575">
    <property type="entry name" value="Hsp90_N"/>
</dbReference>
<feature type="domain" description="Histidine kinase/HSP90-like ATPase" evidence="13">
    <location>
        <begin position="24"/>
        <end position="182"/>
    </location>
</feature>
<feature type="binding site" evidence="11">
    <location>
        <position position="85"/>
    </location>
    <ligand>
        <name>ATP</name>
        <dbReference type="ChEBI" id="CHEBI:30616"/>
    </ligand>
</feature>
<keyword evidence="4 10" id="KW-0547">Nucleotide-binding</keyword>
<dbReference type="PANTHER" id="PTHR11528">
    <property type="entry name" value="HEAT SHOCK PROTEIN 90 FAMILY MEMBER"/>
    <property type="match status" value="1"/>
</dbReference>
<keyword evidence="7 10" id="KW-0143">Chaperone</keyword>
<evidence type="ECO:0000256" key="10">
    <source>
        <dbReference type="HAMAP-Rule" id="MF_00505"/>
    </source>
</evidence>
<keyword evidence="3 10" id="KW-0963">Cytoplasm</keyword>
<feature type="binding site" evidence="11">
    <location>
        <position position="172"/>
    </location>
    <ligand>
        <name>ATP</name>
        <dbReference type="ChEBI" id="CHEBI:30616"/>
    </ligand>
</feature>
<evidence type="ECO:0000256" key="9">
    <source>
        <dbReference type="ARBA" id="ARBA00070675"/>
    </source>
</evidence>
<comment type="subcellular location">
    <subcellularLocation>
        <location evidence="1 10">Cytoplasm</location>
    </subcellularLocation>
</comment>
<dbReference type="Gene3D" id="3.40.50.11260">
    <property type="match status" value="1"/>
</dbReference>
<evidence type="ECO:0000256" key="5">
    <source>
        <dbReference type="ARBA" id="ARBA00022840"/>
    </source>
</evidence>
<dbReference type="Gene3D" id="3.30.230.80">
    <property type="match status" value="1"/>
</dbReference>
<dbReference type="InterPro" id="IPR020568">
    <property type="entry name" value="Ribosomal_Su5_D2-typ_SF"/>
</dbReference>
<evidence type="ECO:0000313" key="14">
    <source>
        <dbReference type="EMBL" id="RXJ66508.1"/>
    </source>
</evidence>
<evidence type="ECO:0000256" key="8">
    <source>
        <dbReference type="ARBA" id="ARBA00058590"/>
    </source>
</evidence>
<comment type="similarity">
    <text evidence="2 10">Belongs to the heat shock protein 90 family.</text>
</comment>
<dbReference type="CDD" id="cd16927">
    <property type="entry name" value="HATPase_Hsp90-like"/>
    <property type="match status" value="1"/>
</dbReference>
<feature type="binding site" evidence="11">
    <location>
        <position position="35"/>
    </location>
    <ligand>
        <name>ATP</name>
        <dbReference type="ChEBI" id="CHEBI:30616"/>
    </ligand>
</feature>
<dbReference type="AlphaFoldDB" id="A0A4V1LR04"/>
<evidence type="ECO:0000259" key="13">
    <source>
        <dbReference type="SMART" id="SM00387"/>
    </source>
</evidence>
<evidence type="ECO:0000256" key="3">
    <source>
        <dbReference type="ARBA" id="ARBA00022490"/>
    </source>
</evidence>
<comment type="function">
    <text evidence="8 10">Molecular chaperone. Has ATPase activity.</text>
</comment>
<keyword evidence="5 10" id="KW-0067">ATP-binding</keyword>
<evidence type="ECO:0000256" key="4">
    <source>
        <dbReference type="ARBA" id="ARBA00022741"/>
    </source>
</evidence>
<comment type="subunit">
    <text evidence="10">Homodimer.</text>
</comment>
<dbReference type="Gene3D" id="3.30.565.10">
    <property type="entry name" value="Histidine kinase-like ATPase, C-terminal domain"/>
    <property type="match status" value="1"/>
</dbReference>
<reference evidence="14 15" key="1">
    <citation type="submission" date="2017-10" db="EMBL/GenBank/DDBJ databases">
        <title>Genomics of the genus Arcobacter.</title>
        <authorList>
            <person name="Perez-Cataluna A."/>
            <person name="Figueras M.J."/>
        </authorList>
    </citation>
    <scope>NUCLEOTIDE SEQUENCE [LARGE SCALE GENOMIC DNA]</scope>
    <source>
        <strain evidence="14 15">CECT 8993</strain>
    </source>
</reference>
<sequence length="637" mass="72710">MAKHQFQTEVGQLLHLMTHSLYSNKEIFIRELVSNASDAIDKLNYLKLTDENMKSKLPEDWSGQINIKLDEKDKSITISDNGIGMNEEDLIASIGTIAKSGTKSFVENLTGDAKKDSNLIGQFGVGFYSVFMVADNVDVISKKAGEDTAYKWSSTGTGEFDLNPCIKDENGTVIYIKLKDDEVDDYTSKYRVENIVKKYSNHIAYPIFLNYSEEVTEKLSEEDKKAGKEPKKTIENKREKANEATALWTQPKAKLKDEDYNEFYKSISHDSQDPMLTIHTKAEGVSEYTTLFYIPKTAPMDMYRADYQPGVKLYVKRVFITDSEKELLPTYLRFVRGIIDSEDLPLNVSREILQENRVMANIKQASIKKILSEIKKLAKDEEKYKEFVAQYNRPLKEGAYQDFTNKELLLELLRFKSSKLEKGEMTSLEAYKDRANSEQKTIYYIIGENENILRNSPLLESYKKNDIEVLILDDKEIDEIITPMYGAFKEWEFKDITACEAPKVEQTEEEKKEVEEKFKDITEKIKAALGEAVKDVKVTTRLSSSPSCVVKDAGDAQMAQMMQMMRAMGQEMPESAPILEINPDHEIVTKLKNVSDEKMVEDVSWVLLDQAKLSEGMEITDTVAFAQRLSRITAKAL</sequence>
<protein>
    <recommendedName>
        <fullName evidence="9 10">Chaperone protein HtpG</fullName>
    </recommendedName>
    <alternativeName>
        <fullName evidence="10">Heat shock protein HtpG</fullName>
    </alternativeName>
    <alternativeName>
        <fullName evidence="10">High temperature protein G</fullName>
    </alternativeName>
</protein>
<dbReference type="FunFam" id="3.30.565.10:FF:000009">
    <property type="entry name" value="Molecular chaperone HtpG"/>
    <property type="match status" value="1"/>
</dbReference>
<feature type="binding site" evidence="11">
    <location>
        <position position="99"/>
    </location>
    <ligand>
        <name>ATP</name>
        <dbReference type="ChEBI" id="CHEBI:30616"/>
    </ligand>
</feature>
<keyword evidence="6 10" id="KW-0346">Stress response</keyword>
<feature type="binding site" evidence="11">
    <location>
        <position position="350"/>
    </location>
    <ligand>
        <name>ATP</name>
        <dbReference type="ChEBI" id="CHEBI:30616"/>
    </ligand>
</feature>
<comment type="caution">
    <text evidence="10">Lacks conserved residue(s) required for the propagation of feature annotation.</text>
</comment>
<evidence type="ECO:0000256" key="7">
    <source>
        <dbReference type="ARBA" id="ARBA00023186"/>
    </source>
</evidence>
<comment type="caution">
    <text evidence="14">The sequence shown here is derived from an EMBL/GenBank/DDBJ whole genome shotgun (WGS) entry which is preliminary data.</text>
</comment>
<dbReference type="Gene3D" id="1.20.120.790">
    <property type="entry name" value="Heat shock protein 90, C-terminal domain"/>
    <property type="match status" value="1"/>
</dbReference>
<dbReference type="FunFam" id="3.30.230.80:FF:000002">
    <property type="entry name" value="Molecular chaperone HtpG"/>
    <property type="match status" value="1"/>
</dbReference>
<dbReference type="EMBL" id="PDKJ01000014">
    <property type="protein sequence ID" value="RXJ66508.1"/>
    <property type="molecule type" value="Genomic_DNA"/>
</dbReference>
<accession>A0A4V1LR04</accession>
<feature type="region of interest" description="A; substrate-binding" evidence="10">
    <location>
        <begin position="1"/>
        <end position="350"/>
    </location>
</feature>
<evidence type="ECO:0000256" key="2">
    <source>
        <dbReference type="ARBA" id="ARBA00008239"/>
    </source>
</evidence>
<feature type="binding site" evidence="11">
    <location>
        <begin position="122"/>
        <end position="127"/>
    </location>
    <ligand>
        <name>ATP</name>
        <dbReference type="ChEBI" id="CHEBI:30616"/>
    </ligand>
</feature>
<feature type="binding site" evidence="11">
    <location>
        <position position="31"/>
    </location>
    <ligand>
        <name>ATP</name>
        <dbReference type="ChEBI" id="CHEBI:30616"/>
    </ligand>
</feature>
<feature type="region of interest" description="C" evidence="10">
    <location>
        <begin position="564"/>
        <end position="637"/>
    </location>
</feature>
<dbReference type="SUPFAM" id="SSF55874">
    <property type="entry name" value="ATPase domain of HSP90 chaperone/DNA topoisomerase II/histidine kinase"/>
    <property type="match status" value="1"/>
</dbReference>
<dbReference type="InterPro" id="IPR036890">
    <property type="entry name" value="HATPase_C_sf"/>
</dbReference>
<dbReference type="HAMAP" id="MF_00505">
    <property type="entry name" value="HSP90"/>
    <property type="match status" value="1"/>
</dbReference>
<dbReference type="InterPro" id="IPR001404">
    <property type="entry name" value="Hsp90_fam"/>
</dbReference>
<keyword evidence="12" id="KW-0175">Coiled coil</keyword>
<evidence type="ECO:0000256" key="6">
    <source>
        <dbReference type="ARBA" id="ARBA00023016"/>
    </source>
</evidence>
<dbReference type="SMART" id="SM00387">
    <property type="entry name" value="HATPase_c"/>
    <property type="match status" value="1"/>
</dbReference>
<dbReference type="InterPro" id="IPR037196">
    <property type="entry name" value="HSP90_C"/>
</dbReference>
<dbReference type="Proteomes" id="UP000290172">
    <property type="component" value="Unassembled WGS sequence"/>
</dbReference>
<dbReference type="GO" id="GO:0005737">
    <property type="term" value="C:cytoplasm"/>
    <property type="evidence" value="ECO:0007669"/>
    <property type="project" value="UniProtKB-SubCell"/>
</dbReference>
<evidence type="ECO:0000313" key="15">
    <source>
        <dbReference type="Proteomes" id="UP000290172"/>
    </source>
</evidence>
<dbReference type="GO" id="GO:0051082">
    <property type="term" value="F:unfolded protein binding"/>
    <property type="evidence" value="ECO:0007669"/>
    <property type="project" value="UniProtKB-UniRule"/>
</dbReference>
<dbReference type="SUPFAM" id="SSF110942">
    <property type="entry name" value="HSP90 C-terminal domain"/>
    <property type="match status" value="1"/>
</dbReference>
<dbReference type="SUPFAM" id="SSF54211">
    <property type="entry name" value="Ribosomal protein S5 domain 2-like"/>
    <property type="match status" value="1"/>
</dbReference>